<evidence type="ECO:0000256" key="2">
    <source>
        <dbReference type="ARBA" id="ARBA00015915"/>
    </source>
</evidence>
<dbReference type="Gene3D" id="3.40.50.1980">
    <property type="entry name" value="Nitrogenase molybdenum iron protein domain"/>
    <property type="match status" value="3"/>
</dbReference>
<dbReference type="RefSeq" id="WP_245904432.1">
    <property type="nucleotide sequence ID" value="NZ_QGGW01000016.1"/>
</dbReference>
<keyword evidence="5" id="KW-0406">Ion transport</keyword>
<proteinExistence type="inferred from homology"/>
<evidence type="ECO:0000256" key="3">
    <source>
        <dbReference type="ARBA" id="ARBA00022448"/>
    </source>
</evidence>
<keyword evidence="3" id="KW-0813">Transport</keyword>
<evidence type="ECO:0000313" key="8">
    <source>
        <dbReference type="EMBL" id="PWK55577.1"/>
    </source>
</evidence>
<comment type="similarity">
    <text evidence="1">Belongs to the bacterial solute-binding protein 9 family.</text>
</comment>
<evidence type="ECO:0000256" key="1">
    <source>
        <dbReference type="ARBA" id="ARBA00011028"/>
    </source>
</evidence>
<evidence type="ECO:0000256" key="5">
    <source>
        <dbReference type="ARBA" id="ARBA00022906"/>
    </source>
</evidence>
<dbReference type="PANTHER" id="PTHR42953:SF3">
    <property type="entry name" value="HIGH-AFFINITY ZINC UPTAKE SYSTEM PROTEIN ZNUA"/>
    <property type="match status" value="1"/>
</dbReference>
<reference evidence="8 9" key="1">
    <citation type="submission" date="2018-05" db="EMBL/GenBank/DDBJ databases">
        <title>Genomic Encyclopedia of Type Strains, Phase IV (KMG-IV): sequencing the most valuable type-strain genomes for metagenomic binning, comparative biology and taxonomic classification.</title>
        <authorList>
            <person name="Goeker M."/>
        </authorList>
    </citation>
    <scope>NUCLEOTIDE SEQUENCE [LARGE SCALE GENOMIC DNA]</scope>
    <source>
        <strain evidence="8 9">DSM 16097</strain>
    </source>
</reference>
<dbReference type="Pfam" id="PF01297">
    <property type="entry name" value="ZnuA"/>
    <property type="match status" value="1"/>
</dbReference>
<dbReference type="PANTHER" id="PTHR42953">
    <property type="entry name" value="HIGH-AFFINITY ZINC UPTAKE SYSTEM PROTEIN ZNUA-RELATED"/>
    <property type="match status" value="1"/>
</dbReference>
<evidence type="ECO:0000256" key="7">
    <source>
        <dbReference type="SAM" id="SignalP"/>
    </source>
</evidence>
<feature type="region of interest" description="Disordered" evidence="6">
    <location>
        <begin position="121"/>
        <end position="233"/>
    </location>
</feature>
<keyword evidence="4 7" id="KW-0732">Signal</keyword>
<dbReference type="AlphaFoldDB" id="A0A316GL73"/>
<comment type="caution">
    <text evidence="8">The sequence shown here is derived from an EMBL/GenBank/DDBJ whole genome shotgun (WGS) entry which is preliminary data.</text>
</comment>
<feature type="signal peptide" evidence="7">
    <location>
        <begin position="1"/>
        <end position="19"/>
    </location>
</feature>
<dbReference type="GO" id="GO:0046872">
    <property type="term" value="F:metal ion binding"/>
    <property type="evidence" value="ECO:0007669"/>
    <property type="project" value="InterPro"/>
</dbReference>
<sequence length="399" mass="42420">MRAKTLTALPLLMAGPALADVPRVAVDIAPVHALVAQVMDGVGTPDLVLPPGASPHGYAMRPSEAQALQDADLVIWVGPELTPWLAGPLDTIAGGAARLDLLEVEGIVRLGFREGATFEAHSHDDEHAHEAGHEGHGHEDDNGAEGDHDHDHGDHAHEDHAHEDHAHEEHAHEEHAHEEHAHEDHGHGDHAHEEHAHDDHAHDDHGHDDHAHDDHAHDDHGHDDHAHDGTDPHAWLDPVNAGLWLDAIAAELSRLDPENAAAYAANAIEGRAALEVVQAGIAARMEPLSGGFIVFHDAYHYFEARFGIEAAGAISMSDASDPGPARVAEIRDLVAAQGISCVFVEPQFNRGMVDAVFEGTGVRISVIDPLGVGLEIGAGLYPALLDAMAASFEDCLGQG</sequence>
<evidence type="ECO:0000256" key="4">
    <source>
        <dbReference type="ARBA" id="ARBA00022729"/>
    </source>
</evidence>
<dbReference type="Proteomes" id="UP000245708">
    <property type="component" value="Unassembled WGS sequence"/>
</dbReference>
<protein>
    <recommendedName>
        <fullName evidence="2">High-affinity zinc uptake system protein ZnuA</fullName>
    </recommendedName>
</protein>
<dbReference type="SUPFAM" id="SSF53807">
    <property type="entry name" value="Helical backbone' metal receptor"/>
    <property type="match status" value="1"/>
</dbReference>
<name>A0A316GL73_9RHOB</name>
<gene>
    <name evidence="8" type="ORF">C7455_11610</name>
</gene>
<feature type="compositionally biased region" description="Basic and acidic residues" evidence="6">
    <location>
        <begin position="121"/>
        <end position="231"/>
    </location>
</feature>
<feature type="chain" id="PRO_5016450957" description="High-affinity zinc uptake system protein ZnuA" evidence="7">
    <location>
        <begin position="20"/>
        <end position="399"/>
    </location>
</feature>
<keyword evidence="9" id="KW-1185">Reference proteome</keyword>
<dbReference type="GO" id="GO:0006829">
    <property type="term" value="P:zinc ion transport"/>
    <property type="evidence" value="ECO:0007669"/>
    <property type="project" value="UniProtKB-KW"/>
</dbReference>
<dbReference type="InterPro" id="IPR006127">
    <property type="entry name" value="ZnuA-like"/>
</dbReference>
<dbReference type="InterPro" id="IPR050492">
    <property type="entry name" value="Bact_metal-bind_prot9"/>
</dbReference>
<evidence type="ECO:0000313" key="9">
    <source>
        <dbReference type="Proteomes" id="UP000245708"/>
    </source>
</evidence>
<keyword evidence="5" id="KW-0864">Zinc transport</keyword>
<organism evidence="8 9">
    <name type="scientific">Roseicyclus mahoneyensis</name>
    <dbReference type="NCBI Taxonomy" id="164332"/>
    <lineage>
        <taxon>Bacteria</taxon>
        <taxon>Pseudomonadati</taxon>
        <taxon>Pseudomonadota</taxon>
        <taxon>Alphaproteobacteria</taxon>
        <taxon>Rhodobacterales</taxon>
        <taxon>Roseobacteraceae</taxon>
        <taxon>Roseicyclus</taxon>
    </lineage>
</organism>
<accession>A0A316GL73</accession>
<keyword evidence="5" id="KW-0862">Zinc</keyword>
<dbReference type="EMBL" id="QGGW01000016">
    <property type="protein sequence ID" value="PWK55577.1"/>
    <property type="molecule type" value="Genomic_DNA"/>
</dbReference>
<evidence type="ECO:0000256" key="6">
    <source>
        <dbReference type="SAM" id="MobiDB-lite"/>
    </source>
</evidence>